<name>B0ENR1_ENTDS</name>
<feature type="compositionally biased region" description="Basic residues" evidence="2">
    <location>
        <begin position="356"/>
        <end position="365"/>
    </location>
</feature>
<dbReference type="KEGG" id="edi:EDI_116940"/>
<dbReference type="OMA" id="MAKEWVE"/>
<evidence type="ECO:0000256" key="1">
    <source>
        <dbReference type="SAM" id="Coils"/>
    </source>
</evidence>
<feature type="region of interest" description="Disordered" evidence="2">
    <location>
        <begin position="306"/>
        <end position="434"/>
    </location>
</feature>
<feature type="compositionally biased region" description="Polar residues" evidence="2">
    <location>
        <begin position="371"/>
        <end position="381"/>
    </location>
</feature>
<dbReference type="GeneID" id="5884918"/>
<dbReference type="Proteomes" id="UP000008076">
    <property type="component" value="Unassembled WGS sequence"/>
</dbReference>
<evidence type="ECO:0000256" key="2">
    <source>
        <dbReference type="SAM" id="MobiDB-lite"/>
    </source>
</evidence>
<dbReference type="EMBL" id="DS550129">
    <property type="protein sequence ID" value="EDR23833.1"/>
    <property type="molecule type" value="Genomic_DNA"/>
</dbReference>
<dbReference type="eggNOG" id="ENOG502RGW9">
    <property type="taxonomic scope" value="Eukaryota"/>
</dbReference>
<dbReference type="VEuPathDB" id="AmoebaDB:EDI_116940"/>
<keyword evidence="4" id="KW-1185">Reference proteome</keyword>
<organism evidence="4">
    <name type="scientific">Entamoeba dispar (strain ATCC PRA-260 / SAW760)</name>
    <dbReference type="NCBI Taxonomy" id="370354"/>
    <lineage>
        <taxon>Eukaryota</taxon>
        <taxon>Amoebozoa</taxon>
        <taxon>Evosea</taxon>
        <taxon>Archamoebae</taxon>
        <taxon>Mastigamoebida</taxon>
        <taxon>Entamoebidae</taxon>
        <taxon>Entamoeba</taxon>
    </lineage>
</organism>
<evidence type="ECO:0000313" key="3">
    <source>
        <dbReference type="EMBL" id="EDR23833.1"/>
    </source>
</evidence>
<sequence>MVLLEKIMSYVDGQSVYQIEFKLKKLNNLLVDDLYIKMELKNKQEETIGKYSTKLKVFSSTEGLSVLNSIESIERTGNGYTIKFYYSGMFMEGLMSEMIDSVVTNKPSITNNYEEKIDDIINQINELRNLVITKRGINQYTEVKESNEKTEEALNQIIKRITSLEEHMKNYEGIGELVKSSIVNLDNRMNELDNQLKEVKLKEQQLGEITTQPNSAKGSSIDCVIEEKFNNFNKEVSKLKQDISTTLIESQNKQQKVIEELSSLKNWSTQTDVLLFNINQTINTLMVSSKTKINRQTAEILPCGSEYTTEAGGSRGSSYRTPTLGSAPESPRKTHTDKIGVITSSTGVKLEEEPKRKKLHQKKSISKTMKDLSTNGSFSSLSRHKTSNDIHGTVSPRGDNDKVISISEETKKRKSTSSISSKSPRPKAVIVDKDNLKEEFEKKKIQNQKKEEGSQTKNDLIFKQVPDGEIMHMICNEDEDKERMAKEWVEENIKSIDFWENFDLQRPKGVIVICNKIKEGKEMKKRLEMMFGKIKIGILGLEEMKDESKDDGYIEITIRDNRVEDKEDKIKKLVKKWD</sequence>
<feature type="coiled-coil region" evidence="1">
    <location>
        <begin position="110"/>
        <end position="209"/>
    </location>
</feature>
<feature type="compositionally biased region" description="Low complexity" evidence="2">
    <location>
        <begin position="416"/>
        <end position="427"/>
    </location>
</feature>
<protein>
    <submittedName>
        <fullName evidence="3">Uncharacterized protein</fullName>
    </submittedName>
</protein>
<proteinExistence type="predicted"/>
<keyword evidence="1" id="KW-0175">Coiled coil</keyword>
<dbReference type="AlphaFoldDB" id="B0ENR1"/>
<evidence type="ECO:0000313" key="4">
    <source>
        <dbReference type="Proteomes" id="UP000008076"/>
    </source>
</evidence>
<accession>B0ENR1</accession>
<dbReference type="OrthoDB" id="29711at2759"/>
<reference evidence="4" key="1">
    <citation type="submission" date="2007-12" db="EMBL/GenBank/DDBJ databases">
        <title>Annotation of Entamoeba dispar SAW760.</title>
        <authorList>
            <person name="Lorenzi H."/>
            <person name="Inman J."/>
            <person name="Schobel S."/>
            <person name="Amedeo P."/>
            <person name="Caler E."/>
        </authorList>
    </citation>
    <scope>NUCLEOTIDE SEQUENCE [LARGE SCALE GENOMIC DNA]</scope>
    <source>
        <strain evidence="4">ATCC PRA-260 / SAW760</strain>
    </source>
</reference>
<dbReference type="RefSeq" id="XP_001739776.1">
    <property type="nucleotide sequence ID" value="XM_001739724.1"/>
</dbReference>
<gene>
    <name evidence="3" type="ORF">EDI_116940</name>
</gene>